<evidence type="ECO:0000259" key="8">
    <source>
        <dbReference type="PROSITE" id="PS51755"/>
    </source>
</evidence>
<dbReference type="Gene3D" id="1.25.40.10">
    <property type="entry name" value="Tetratricopeptide repeat domain"/>
    <property type="match status" value="3"/>
</dbReference>
<evidence type="ECO:0000256" key="6">
    <source>
        <dbReference type="PROSITE-ProRule" id="PRU01091"/>
    </source>
</evidence>
<organism evidence="9">
    <name type="scientific">Streptomyces olivaceus</name>
    <dbReference type="NCBI Taxonomy" id="47716"/>
    <lineage>
        <taxon>Bacteria</taxon>
        <taxon>Bacillati</taxon>
        <taxon>Actinomycetota</taxon>
        <taxon>Actinomycetes</taxon>
        <taxon>Kitasatosporales</taxon>
        <taxon>Streptomycetaceae</taxon>
        <taxon>Streptomyces</taxon>
    </lineage>
</organism>
<evidence type="ECO:0000256" key="2">
    <source>
        <dbReference type="ARBA" id="ARBA00023012"/>
    </source>
</evidence>
<dbReference type="Pfam" id="PF00486">
    <property type="entry name" value="Trans_reg_C"/>
    <property type="match status" value="1"/>
</dbReference>
<dbReference type="InterPro" id="IPR001867">
    <property type="entry name" value="OmpR/PhoB-type_DNA-bd"/>
</dbReference>
<dbReference type="GO" id="GO:0003677">
    <property type="term" value="F:DNA binding"/>
    <property type="evidence" value="ECO:0007669"/>
    <property type="project" value="UniProtKB-UniRule"/>
</dbReference>
<dbReference type="InterPro" id="IPR036388">
    <property type="entry name" value="WH-like_DNA-bd_sf"/>
</dbReference>
<evidence type="ECO:0000256" key="1">
    <source>
        <dbReference type="ARBA" id="ARBA00005820"/>
    </source>
</evidence>
<evidence type="ECO:0000256" key="5">
    <source>
        <dbReference type="ARBA" id="ARBA00023163"/>
    </source>
</evidence>
<dbReference type="EMBL" id="MG837055">
    <property type="protein sequence ID" value="AVR52617.1"/>
    <property type="molecule type" value="Genomic_DNA"/>
</dbReference>
<evidence type="ECO:0000256" key="3">
    <source>
        <dbReference type="ARBA" id="ARBA00023015"/>
    </source>
</evidence>
<dbReference type="InterPro" id="IPR011990">
    <property type="entry name" value="TPR-like_helical_dom_sf"/>
</dbReference>
<dbReference type="CDD" id="cd15831">
    <property type="entry name" value="BTAD"/>
    <property type="match status" value="1"/>
</dbReference>
<keyword evidence="2" id="KW-0902">Two-component regulatory system</keyword>
<name>A0A2R3ZQ23_STROV</name>
<keyword evidence="5" id="KW-0804">Transcription</keyword>
<dbReference type="SMART" id="SM00028">
    <property type="entry name" value="TPR"/>
    <property type="match status" value="6"/>
</dbReference>
<evidence type="ECO:0000256" key="7">
    <source>
        <dbReference type="SAM" id="MobiDB-lite"/>
    </source>
</evidence>
<accession>A0A2R3ZQ23</accession>
<dbReference type="SUPFAM" id="SSF52540">
    <property type="entry name" value="P-loop containing nucleoside triphosphate hydrolases"/>
    <property type="match status" value="1"/>
</dbReference>
<dbReference type="PROSITE" id="PS51755">
    <property type="entry name" value="OMPR_PHOB"/>
    <property type="match status" value="1"/>
</dbReference>
<dbReference type="Gene3D" id="3.40.50.300">
    <property type="entry name" value="P-loop containing nucleotide triphosphate hydrolases"/>
    <property type="match status" value="1"/>
</dbReference>
<dbReference type="Pfam" id="PF00931">
    <property type="entry name" value="NB-ARC"/>
    <property type="match status" value="1"/>
</dbReference>
<dbReference type="CDD" id="cd00383">
    <property type="entry name" value="trans_reg_C"/>
    <property type="match status" value="1"/>
</dbReference>
<comment type="similarity">
    <text evidence="1">Belongs to the AfsR/DnrI/RedD regulatory family.</text>
</comment>
<sequence length="1072" mass="114161">MNSMRAAERETTLCRFGLLGPLEIRIGDRQVHLRAPKQRTLLAALLVSAGRTVTTGELVDHLWDGELPSNGRGALHVHMTRLRKSLGAPEADELIRTVPEGYRAVLPPGSSDLQRFDQALQEAVLARRRADLPAEAELLAAARSLWRGPALVDVPSEVLCRDAVPALRERFLQASERYFEVSLLLGRHARILPELRETALRNTYRERFWCQLMLALYRCDRQAEALAAYREAQGRLNDELGIGPGDSLVRTHQAVLTGSAALFDVAAGAPAAAPGSHESGGGAWHVLCQLPPDQALVGRDRLCDQVAAAAAPAGTLPAPPVVVLCGGPGTGKTALAVRTGHRLRHLFPEGQWYVRLREADGRAREPGAVLAQLLTASGADAVPGTLEEKASALRTRLADRRVLMILDDAADAEQVTPLLPGTSGCSVLITSYASLPALGTECGTRSFALDALSPAAALTMLETVLGGARVAAEPEAARQLAALCGRRPLALRIAATRLADRPDRPLSASVADLTGPDRLSRLAVGAGRRTAVRAAFEVPYQELGPAAAALFRLLPLIPGPDFSPSTARALAGLAPEDSDRHLDRLTALHLLSRSRRGRLSLPVLLRLYAAERSRIEDSAQERAAAYERLRGWCWATATSAAAARCPDPVRLGQEPDERGEVSPAVFENAAAATDWLDAERPTLLAMAEAAAVRGPHAAAWQLADVLRDYLWYRRHHEDALRFALAGHAAALRAGDRRAVAVMRTGLGLAEVGRGRAGRGRLQLQRALTGLREARDTRYRIMGLHGLGLAARLENRTTESVHFFHRALHLAVDTEAQYVVGPVRRSLASALHDLGSFDAAKTQLCLALRDDQRLGITHTRAEILGQQGLIAADLGNRAAARTLFTRAVVAAEEEPSGLRDRLTALVGLARLDVALANPARAVSRLEQPLAAADATLRMHALNALGEARLSEGEPVAAVGHHTRALRMAHALGQARGACEARTGLALAHAAVGDGRQAVRQALAAVRACEQAGLAVARARALHAAAVATRADGRHHDASDYARSALELSRALGLGPLETAPTPGSGAGPGNRAA</sequence>
<dbReference type="InterPro" id="IPR027417">
    <property type="entry name" value="P-loop_NTPase"/>
</dbReference>
<evidence type="ECO:0000313" key="9">
    <source>
        <dbReference type="EMBL" id="AVR52617.1"/>
    </source>
</evidence>
<dbReference type="PRINTS" id="PR00364">
    <property type="entry name" value="DISEASERSIST"/>
</dbReference>
<keyword evidence="3" id="KW-0805">Transcription regulation</keyword>
<feature type="compositionally biased region" description="Gly residues" evidence="7">
    <location>
        <begin position="1063"/>
        <end position="1072"/>
    </location>
</feature>
<dbReference type="SMART" id="SM00862">
    <property type="entry name" value="Trans_reg_C"/>
    <property type="match status" value="1"/>
</dbReference>
<dbReference type="GO" id="GO:0043531">
    <property type="term" value="F:ADP binding"/>
    <property type="evidence" value="ECO:0007669"/>
    <property type="project" value="InterPro"/>
</dbReference>
<dbReference type="AlphaFoldDB" id="A0A2R3ZQ23"/>
<feature type="DNA-binding region" description="OmpR/PhoB-type" evidence="6">
    <location>
        <begin position="6"/>
        <end position="106"/>
    </location>
</feature>
<dbReference type="PANTHER" id="PTHR35807:SF1">
    <property type="entry name" value="TRANSCRIPTIONAL REGULATOR REDD"/>
    <property type="match status" value="1"/>
</dbReference>
<proteinExistence type="inferred from homology"/>
<dbReference type="SUPFAM" id="SSF48452">
    <property type="entry name" value="TPR-like"/>
    <property type="match status" value="3"/>
</dbReference>
<dbReference type="InterPro" id="IPR016032">
    <property type="entry name" value="Sig_transdc_resp-reg_C-effctor"/>
</dbReference>
<feature type="domain" description="OmpR/PhoB-type" evidence="8">
    <location>
        <begin position="6"/>
        <end position="106"/>
    </location>
</feature>
<evidence type="ECO:0000256" key="4">
    <source>
        <dbReference type="ARBA" id="ARBA00023125"/>
    </source>
</evidence>
<dbReference type="GO" id="GO:0006355">
    <property type="term" value="P:regulation of DNA-templated transcription"/>
    <property type="evidence" value="ECO:0007669"/>
    <property type="project" value="InterPro"/>
</dbReference>
<dbReference type="Pfam" id="PF03704">
    <property type="entry name" value="BTAD"/>
    <property type="match status" value="1"/>
</dbReference>
<dbReference type="InterPro" id="IPR051677">
    <property type="entry name" value="AfsR-DnrI-RedD_regulator"/>
</dbReference>
<dbReference type="InterPro" id="IPR019734">
    <property type="entry name" value="TPR_rpt"/>
</dbReference>
<dbReference type="SMART" id="SM01043">
    <property type="entry name" value="BTAD"/>
    <property type="match status" value="1"/>
</dbReference>
<keyword evidence="4 6" id="KW-0238">DNA-binding</keyword>
<feature type="region of interest" description="Disordered" evidence="7">
    <location>
        <begin position="1053"/>
        <end position="1072"/>
    </location>
</feature>
<reference evidence="9" key="1">
    <citation type="journal article" date="2018" name="Mar. Drugs">
        <title>Identification and Characterization of Mycemycin Biosynthetic Gene Clusters in Streptomyces olivaceus FXJ8.012 and Streptomyces sp. FXJ1.235.</title>
        <authorList>
            <person name="Song F."/>
            <person name="Liu N."/>
            <person name="Liu M."/>
            <person name="Chen Y."/>
            <person name="Huang Y."/>
        </authorList>
    </citation>
    <scope>NUCLEOTIDE SEQUENCE</scope>
    <source>
        <strain evidence="9">FXJ8.012</strain>
    </source>
</reference>
<dbReference type="InterPro" id="IPR005158">
    <property type="entry name" value="BTAD"/>
</dbReference>
<gene>
    <name evidence="9" type="primary">mymR2</name>
</gene>
<dbReference type="InterPro" id="IPR002182">
    <property type="entry name" value="NB-ARC"/>
</dbReference>
<protein>
    <submittedName>
        <fullName evidence="9">SARP family transcriptional regulator</fullName>
    </submittedName>
</protein>
<dbReference type="Gene3D" id="1.10.10.10">
    <property type="entry name" value="Winged helix-like DNA-binding domain superfamily/Winged helix DNA-binding domain"/>
    <property type="match status" value="1"/>
</dbReference>
<dbReference type="PANTHER" id="PTHR35807">
    <property type="entry name" value="TRANSCRIPTIONAL REGULATOR REDD-RELATED"/>
    <property type="match status" value="1"/>
</dbReference>
<dbReference type="SUPFAM" id="SSF46894">
    <property type="entry name" value="C-terminal effector domain of the bipartite response regulators"/>
    <property type="match status" value="1"/>
</dbReference>
<dbReference type="GO" id="GO:0000160">
    <property type="term" value="P:phosphorelay signal transduction system"/>
    <property type="evidence" value="ECO:0007669"/>
    <property type="project" value="UniProtKB-KW"/>
</dbReference>